<name>A0ABW3N108_9MICO</name>
<dbReference type="Pfam" id="PF00589">
    <property type="entry name" value="Phage_integrase"/>
    <property type="match status" value="1"/>
</dbReference>
<evidence type="ECO:0000313" key="8">
    <source>
        <dbReference type="Proteomes" id="UP001597046"/>
    </source>
</evidence>
<dbReference type="InterPro" id="IPR004107">
    <property type="entry name" value="Integrase_SAM-like_N"/>
</dbReference>
<feature type="region of interest" description="Disordered" evidence="5">
    <location>
        <begin position="1"/>
        <end position="20"/>
    </location>
</feature>
<dbReference type="Proteomes" id="UP001597046">
    <property type="component" value="Unassembled WGS sequence"/>
</dbReference>
<dbReference type="InterPro" id="IPR011010">
    <property type="entry name" value="DNA_brk_join_enz"/>
</dbReference>
<dbReference type="SUPFAM" id="SSF56349">
    <property type="entry name" value="DNA breaking-rejoining enzymes"/>
    <property type="match status" value="1"/>
</dbReference>
<proteinExistence type="inferred from homology"/>
<dbReference type="Gene3D" id="1.10.443.10">
    <property type="entry name" value="Intergrase catalytic core"/>
    <property type="match status" value="1"/>
</dbReference>
<dbReference type="CDD" id="cd01189">
    <property type="entry name" value="INT_ICEBs1_C_like"/>
    <property type="match status" value="1"/>
</dbReference>
<evidence type="ECO:0000259" key="6">
    <source>
        <dbReference type="PROSITE" id="PS51898"/>
    </source>
</evidence>
<evidence type="ECO:0000256" key="5">
    <source>
        <dbReference type="SAM" id="MobiDB-lite"/>
    </source>
</evidence>
<dbReference type="PANTHER" id="PTHR30349">
    <property type="entry name" value="PHAGE INTEGRASE-RELATED"/>
    <property type="match status" value="1"/>
</dbReference>
<dbReference type="InterPro" id="IPR002104">
    <property type="entry name" value="Integrase_catalytic"/>
</dbReference>
<keyword evidence="2" id="KW-0229">DNA integration</keyword>
<dbReference type="RefSeq" id="WP_386053521.1">
    <property type="nucleotide sequence ID" value="NZ_JBHTKH010000009.1"/>
</dbReference>
<dbReference type="PANTHER" id="PTHR30349:SF64">
    <property type="entry name" value="PROPHAGE INTEGRASE INTD-RELATED"/>
    <property type="match status" value="1"/>
</dbReference>
<sequence length="420" mass="46517">MAAARRPAKRRQYGTGSVSQRKDGLWIGRIEAGSTPSGGRRRITVSGRTEAECKARLLERRRQIDSDGVPAAGTSRTTVKAWAQEWLPIYRNEVKPRVYATNASLVTKWIVPAIGHARLADLSPRDVRAVHKAVTGAGRSSTTAHHASVLLHRMLKAAVLDGHRVPANVFEVKHPPLSANDRDAIPTDDARRLLAVARSRPDYARWLAPLLNGMRRGEILGLTWDCVDFEKRTLDVSWQLQLLPYADKRDRSKGFEIPPKYEARQLVGAAHLLRPKSKKSRRVIPLVPWLHGELLAAREEWTPNPWGLVWASINAKGEPIPHRFTDNTAMWRAIQQEAGVAHPSGRPYHLHEARHTTATLLLEEGVDQAVRMAIMGHSSIEATRGYQHLSQDLSRAAVAAVAARLTPSGDAPEIASPSEP</sequence>
<feature type="domain" description="Tyr recombinase" evidence="6">
    <location>
        <begin position="180"/>
        <end position="399"/>
    </location>
</feature>
<evidence type="ECO:0000256" key="1">
    <source>
        <dbReference type="ARBA" id="ARBA00008857"/>
    </source>
</evidence>
<dbReference type="Gene3D" id="1.10.150.130">
    <property type="match status" value="1"/>
</dbReference>
<gene>
    <name evidence="7" type="ORF">ACFQ2V_14305</name>
</gene>
<dbReference type="InterPro" id="IPR010998">
    <property type="entry name" value="Integrase_recombinase_N"/>
</dbReference>
<dbReference type="PROSITE" id="PS51898">
    <property type="entry name" value="TYR_RECOMBINASE"/>
    <property type="match status" value="1"/>
</dbReference>
<reference evidence="8" key="1">
    <citation type="journal article" date="2019" name="Int. J. Syst. Evol. Microbiol.">
        <title>The Global Catalogue of Microorganisms (GCM) 10K type strain sequencing project: providing services to taxonomists for standard genome sequencing and annotation.</title>
        <authorList>
            <consortium name="The Broad Institute Genomics Platform"/>
            <consortium name="The Broad Institute Genome Sequencing Center for Infectious Disease"/>
            <person name="Wu L."/>
            <person name="Ma J."/>
        </authorList>
    </citation>
    <scope>NUCLEOTIDE SEQUENCE [LARGE SCALE GENOMIC DNA]</scope>
    <source>
        <strain evidence="8">CCUG 57508</strain>
    </source>
</reference>
<evidence type="ECO:0000313" key="7">
    <source>
        <dbReference type="EMBL" id="MFD1055484.1"/>
    </source>
</evidence>
<dbReference type="InterPro" id="IPR013762">
    <property type="entry name" value="Integrase-like_cat_sf"/>
</dbReference>
<dbReference type="EMBL" id="JBHTKH010000009">
    <property type="protein sequence ID" value="MFD1055484.1"/>
    <property type="molecule type" value="Genomic_DNA"/>
</dbReference>
<evidence type="ECO:0000256" key="4">
    <source>
        <dbReference type="ARBA" id="ARBA00023172"/>
    </source>
</evidence>
<feature type="compositionally biased region" description="Basic residues" evidence="5">
    <location>
        <begin position="1"/>
        <end position="12"/>
    </location>
</feature>
<comment type="caution">
    <text evidence="7">The sequence shown here is derived from an EMBL/GenBank/DDBJ whole genome shotgun (WGS) entry which is preliminary data.</text>
</comment>
<dbReference type="InterPro" id="IPR050090">
    <property type="entry name" value="Tyrosine_recombinase_XerCD"/>
</dbReference>
<keyword evidence="4" id="KW-0233">DNA recombination</keyword>
<protein>
    <submittedName>
        <fullName evidence="7">Tyrosine-type recombinase/integrase</fullName>
    </submittedName>
</protein>
<dbReference type="Pfam" id="PF14659">
    <property type="entry name" value="Phage_int_SAM_3"/>
    <property type="match status" value="1"/>
</dbReference>
<comment type="similarity">
    <text evidence="1">Belongs to the 'phage' integrase family.</text>
</comment>
<keyword evidence="3" id="KW-0238">DNA-binding</keyword>
<evidence type="ECO:0000256" key="3">
    <source>
        <dbReference type="ARBA" id="ARBA00023125"/>
    </source>
</evidence>
<keyword evidence="8" id="KW-1185">Reference proteome</keyword>
<organism evidence="7 8">
    <name type="scientific">Terrabacter terrigena</name>
    <dbReference type="NCBI Taxonomy" id="574718"/>
    <lineage>
        <taxon>Bacteria</taxon>
        <taxon>Bacillati</taxon>
        <taxon>Actinomycetota</taxon>
        <taxon>Actinomycetes</taxon>
        <taxon>Micrococcales</taxon>
        <taxon>Intrasporangiaceae</taxon>
        <taxon>Terrabacter</taxon>
    </lineage>
</organism>
<accession>A0ABW3N108</accession>
<evidence type="ECO:0000256" key="2">
    <source>
        <dbReference type="ARBA" id="ARBA00022908"/>
    </source>
</evidence>